<sequence>MGVEKLSILPTDPNFDPLLFLTLVHRNASFEQLQHSIGRLESKTDNQVQRLQNLVRDNFALFVRCADGIDLFALDGDSKRNRGKPGVKDRLDKLDALSESCSYQAKKSFKPLLDNTNEVRKVQSALAVLQRVGPLLQVPNLMRQHIEHGRFSAAVKAYRRVLVIEADNKVELLRHVKLKAAVAAREARRDLEATLANHSVPVTNLLDAIRDLGELIELNVPPDPKKGEEKEGSPSAGVFTVGDHTINVRDHFPALSCLLLQAAYFSSFVDKSVRQADNSTQRIYNGESVSAVTEEASEKKSEGGNAGGTSGAASQESGKTGETKNSKSSRGRNSSNRWKYDILEARVVSTIRAVGVARNWLPRLLQIGVAAREAETRRAARAARRRGPSVQDDLPHTVKAYDVFVKNISPSIITIVEHATFCALGCSNSNTGEDIKMTFGTQSDQRLQALLRAPLPPAQSAKCAKELAELVEVVHEIAASAETLRLGGDGSDLGRNPISSPGASFGSPPASQYNRGPSSNPLELCVALADDAVVTVERRRCIYAFDVCARTCASRASGSGTFDGDALLSCVQKLTEELTRADDCANEVEKGCELVVRRCCEGLASYVRDRGDAARLRAVAECADALNGRIVDVVREVAYLTNGQCETVEEALAEDIMSLEASMFDEFLDNICRHVAGCTKLGSMSFDRDDDGSYGNAGGIDAPKQFPAYLSACLLAIVRCRAQVERALGDTTIRRSQGITYQYLAMATAADGVVAGICYELNERMARMTASGADRFANELQFLMNTLKKYLSDDMLSVAENCRRMLCAKAGHLQGDGPDGLAAIEELERLGRVYVLCLGE</sequence>
<feature type="region of interest" description="Disordered" evidence="5">
    <location>
        <begin position="288"/>
        <end position="334"/>
    </location>
</feature>
<proteinExistence type="inferred from homology"/>
<dbReference type="Pfam" id="PF15469">
    <property type="entry name" value="Sec5"/>
    <property type="match status" value="1"/>
</dbReference>
<reference evidence="7" key="1">
    <citation type="submission" date="2021-01" db="EMBL/GenBank/DDBJ databases">
        <authorList>
            <person name="Corre E."/>
            <person name="Pelletier E."/>
            <person name="Niang G."/>
            <person name="Scheremetjew M."/>
            <person name="Finn R."/>
            <person name="Kale V."/>
            <person name="Holt S."/>
            <person name="Cochrane G."/>
            <person name="Meng A."/>
            <person name="Brown T."/>
            <person name="Cohen L."/>
        </authorList>
    </citation>
    <scope>NUCLEOTIDE SEQUENCE</scope>
    <source>
        <strain evidence="7">CCMP147</strain>
    </source>
</reference>
<dbReference type="InterPro" id="IPR039481">
    <property type="entry name" value="EXOC2/Sec5_N_dom"/>
</dbReference>
<keyword evidence="2 4" id="KW-0813">Transport</keyword>
<organism evidence="7">
    <name type="scientific">Pseudictyota dubia</name>
    <dbReference type="NCBI Taxonomy" id="2749911"/>
    <lineage>
        <taxon>Eukaryota</taxon>
        <taxon>Sar</taxon>
        <taxon>Stramenopiles</taxon>
        <taxon>Ochrophyta</taxon>
        <taxon>Bacillariophyta</taxon>
        <taxon>Mediophyceae</taxon>
        <taxon>Biddulphiophycidae</taxon>
        <taxon>Eupodiscales</taxon>
        <taxon>Odontellaceae</taxon>
        <taxon>Pseudictyota</taxon>
    </lineage>
</organism>
<dbReference type="PANTHER" id="PTHR13043">
    <property type="entry name" value="EXOCYST COMPLEX COMPONENT SEC5"/>
    <property type="match status" value="1"/>
</dbReference>
<comment type="similarity">
    <text evidence="1 4">Belongs to the SEC5 family.</text>
</comment>
<evidence type="ECO:0000256" key="2">
    <source>
        <dbReference type="ARBA" id="ARBA00022448"/>
    </source>
</evidence>
<dbReference type="GO" id="GO:0015031">
    <property type="term" value="P:protein transport"/>
    <property type="evidence" value="ECO:0007669"/>
    <property type="project" value="UniProtKB-KW"/>
</dbReference>
<keyword evidence="4" id="KW-0653">Protein transport</keyword>
<protein>
    <recommendedName>
        <fullName evidence="4">Exocyst complex component</fullName>
    </recommendedName>
</protein>
<feature type="domain" description="Exocyst complex component EXOC2/Sec5 N-terminal" evidence="6">
    <location>
        <begin position="4"/>
        <end position="299"/>
    </location>
</feature>
<evidence type="ECO:0000259" key="6">
    <source>
        <dbReference type="Pfam" id="PF15469"/>
    </source>
</evidence>
<evidence type="ECO:0000313" key="7">
    <source>
        <dbReference type="EMBL" id="CAD8312664.1"/>
    </source>
</evidence>
<dbReference type="GO" id="GO:0006893">
    <property type="term" value="P:Golgi to plasma membrane transport"/>
    <property type="evidence" value="ECO:0007669"/>
    <property type="project" value="UniProtKB-UniRule"/>
</dbReference>
<evidence type="ECO:0000256" key="4">
    <source>
        <dbReference type="RuleBase" id="RU365069"/>
    </source>
</evidence>
<evidence type="ECO:0000256" key="1">
    <source>
        <dbReference type="ARBA" id="ARBA00010578"/>
    </source>
</evidence>
<comment type="function">
    <text evidence="4">Component of the exocyst complex involved in the docking of exocytic vesicles with fusion sites on the plasma membrane.</text>
</comment>
<dbReference type="InterPro" id="IPR029175">
    <property type="entry name" value="EXOC2/Sec5"/>
</dbReference>
<dbReference type="GO" id="GO:0000145">
    <property type="term" value="C:exocyst"/>
    <property type="evidence" value="ECO:0007669"/>
    <property type="project" value="UniProtKB-UniRule"/>
</dbReference>
<evidence type="ECO:0000256" key="3">
    <source>
        <dbReference type="ARBA" id="ARBA00022483"/>
    </source>
</evidence>
<feature type="compositionally biased region" description="Low complexity" evidence="5">
    <location>
        <begin position="493"/>
        <end position="511"/>
    </location>
</feature>
<dbReference type="EMBL" id="HBED01022980">
    <property type="protein sequence ID" value="CAD8312664.1"/>
    <property type="molecule type" value="Transcribed_RNA"/>
</dbReference>
<dbReference type="PANTHER" id="PTHR13043:SF1">
    <property type="entry name" value="EXOCYST COMPLEX COMPONENT 2"/>
    <property type="match status" value="1"/>
</dbReference>
<dbReference type="AlphaFoldDB" id="A0A7R9W467"/>
<dbReference type="GO" id="GO:0006887">
    <property type="term" value="P:exocytosis"/>
    <property type="evidence" value="ECO:0007669"/>
    <property type="project" value="UniProtKB-KW"/>
</dbReference>
<keyword evidence="3 4" id="KW-0268">Exocytosis</keyword>
<feature type="region of interest" description="Disordered" evidence="5">
    <location>
        <begin position="488"/>
        <end position="515"/>
    </location>
</feature>
<gene>
    <name evidence="7" type="ORF">TDUB1175_LOCUS11453</name>
</gene>
<comment type="subunit">
    <text evidence="4">Component of the exocyst complex.</text>
</comment>
<name>A0A7R9W467_9STRA</name>
<accession>A0A7R9W467</accession>
<evidence type="ECO:0000256" key="5">
    <source>
        <dbReference type="SAM" id="MobiDB-lite"/>
    </source>
</evidence>